<sequence length="334" mass="38628">MDIARIAGQLESDNHIKRQEQMLSGTIMDGKSNCARPRSAGPPTQRLSVSQLTAISNHRPKMSKKNQRTSTNRKIDGWPTDRNKPEPPSRSHKSFTSSAKTRPLIKWNSEIMESEGIDTSEMTMGEILELRRKMGAKEFAKTVTHPKVAKLKGKEVRRVDKRSGAIAEKRKLQLEKNAPEEISSKKKPPKLRQVVEVPNRSKITDPRFNPELGEHRSARKEHFEKEAEKVKNADLKQNMHNLVNRIEQKANARRERMEIRQKESEWKKKKEKSKRWQSSLLPEKRRNCERVPKEKSEKASSKMSEHQLAKKEAAKEKKQARKDKSSLPARRNVF</sequence>
<feature type="region of interest" description="Disordered" evidence="1">
    <location>
        <begin position="53"/>
        <end position="101"/>
    </location>
</feature>
<feature type="region of interest" description="Disordered" evidence="1">
    <location>
        <begin position="176"/>
        <end position="334"/>
    </location>
</feature>
<organism evidence="2 3">
    <name type="scientific">Oikopleura dioica</name>
    <name type="common">Tunicate</name>
    <dbReference type="NCBI Taxonomy" id="34765"/>
    <lineage>
        <taxon>Eukaryota</taxon>
        <taxon>Metazoa</taxon>
        <taxon>Chordata</taxon>
        <taxon>Tunicata</taxon>
        <taxon>Appendicularia</taxon>
        <taxon>Copelata</taxon>
        <taxon>Oikopleuridae</taxon>
        <taxon>Oikopleura</taxon>
    </lineage>
</organism>
<proteinExistence type="predicted"/>
<feature type="compositionally biased region" description="Basic and acidic residues" evidence="1">
    <location>
        <begin position="212"/>
        <end position="234"/>
    </location>
</feature>
<accession>A0ABN7S8L5</accession>
<name>A0ABN7S8L5_OIKDI</name>
<dbReference type="Proteomes" id="UP001158576">
    <property type="component" value="Chromosome XSR"/>
</dbReference>
<feature type="compositionally biased region" description="Basic residues" evidence="1">
    <location>
        <begin position="58"/>
        <end position="67"/>
    </location>
</feature>
<feature type="compositionally biased region" description="Basic and acidic residues" evidence="1">
    <location>
        <begin position="73"/>
        <end position="89"/>
    </location>
</feature>
<protein>
    <submittedName>
        <fullName evidence="2">Oidioi.mRNA.OKI2018_I69.XSR.g13451.t1.cds</fullName>
    </submittedName>
</protein>
<evidence type="ECO:0000256" key="1">
    <source>
        <dbReference type="SAM" id="MobiDB-lite"/>
    </source>
</evidence>
<dbReference type="EMBL" id="OU015569">
    <property type="protein sequence ID" value="CAG5094323.1"/>
    <property type="molecule type" value="Genomic_DNA"/>
</dbReference>
<gene>
    <name evidence="2" type="ORF">OKIOD_LOCUS5009</name>
</gene>
<feature type="compositionally biased region" description="Basic and acidic residues" evidence="1">
    <location>
        <begin position="246"/>
        <end position="268"/>
    </location>
</feature>
<reference evidence="2 3" key="1">
    <citation type="submission" date="2021-04" db="EMBL/GenBank/DDBJ databases">
        <authorList>
            <person name="Bliznina A."/>
        </authorList>
    </citation>
    <scope>NUCLEOTIDE SEQUENCE [LARGE SCALE GENOMIC DNA]</scope>
</reference>
<keyword evidence="3" id="KW-1185">Reference proteome</keyword>
<evidence type="ECO:0000313" key="3">
    <source>
        <dbReference type="Proteomes" id="UP001158576"/>
    </source>
</evidence>
<evidence type="ECO:0000313" key="2">
    <source>
        <dbReference type="EMBL" id="CAG5094323.1"/>
    </source>
</evidence>
<feature type="compositionally biased region" description="Basic and acidic residues" evidence="1">
    <location>
        <begin position="282"/>
        <end position="325"/>
    </location>
</feature>